<proteinExistence type="predicted"/>
<feature type="transmembrane region" description="Helical" evidence="1">
    <location>
        <begin position="204"/>
        <end position="226"/>
    </location>
</feature>
<dbReference type="InterPro" id="IPR038435">
    <property type="entry name" value="DNA_pack_C_sf"/>
</dbReference>
<dbReference type="GO" id="GO:0051276">
    <property type="term" value="P:chromosome organization"/>
    <property type="evidence" value="ECO:0007669"/>
    <property type="project" value="InterPro"/>
</dbReference>
<dbReference type="InterPro" id="IPR003499">
    <property type="entry name" value="DNA_pack_N"/>
</dbReference>
<evidence type="ECO:0000313" key="5">
    <source>
        <dbReference type="Proteomes" id="UP000596742"/>
    </source>
</evidence>
<sequence length="684" mass="79768">MFITTENKCTFKIEFSINDDGEANNDNLWGHLTYVDSNIKTIKDSYEQYLWVRMLNDRPDDRYRNKTKYNPYVSNDDDDDDDDFLFGNNTTEYNVVQPDPEFSQEIARYISECLVKMTKYKKCVLVAVEIMRKEGYLFEPFQLSILYEHLFFYINENDPGVLHLFITAMKPYFAFTSIMIEHVIRMYTKKHYVSIIPRRHGKTLIIYAVIAAFLVSFPNLTVLAIAQSKNIITNTKKKIVAYVDFWVHNFEYGSMRISYPTTDNVSISYRDENKGDSLLVCVSAHNDNSLRGPDPQLCIVDETMCINHNRFNSILALGQKKMCKVGLLSSPTPESRDLLIQFMTKLAQEESGINFYHVNYFCGETNHYKYSSSQDGCVNMIFYKPRHITFTHANKTLTEIMTCSTTCYNSELGIIREDDFIQAMNQVSYDSTTSAFSPTFYSFYKSSDFLSFSTECRDFFIYVDPAYCGSTISGVGIACTGINDNSETVIYYMNHQFIAMEKLYLTNEIIRDMILSCVIEIRHYIRSAKNFFLAIENNGNVANVAIIYKMMEKIWKTKNCNCYMYYKTNQKEDDLKNRDMLIPGYSMKYDKRYIVQESLARFNKKQVKVSSFISCKDIHPVQYFLTQCRTFRWIPVKRTYHGKLKTEQGSDDLVIAVLLSIYFTHHFNPSDFTAKFSLPWIKIS</sequence>
<organism evidence="4 5">
    <name type="scientific">Mytilus galloprovincialis</name>
    <name type="common">Mediterranean mussel</name>
    <dbReference type="NCBI Taxonomy" id="29158"/>
    <lineage>
        <taxon>Eukaryota</taxon>
        <taxon>Metazoa</taxon>
        <taxon>Spiralia</taxon>
        <taxon>Lophotrochozoa</taxon>
        <taxon>Mollusca</taxon>
        <taxon>Bivalvia</taxon>
        <taxon>Autobranchia</taxon>
        <taxon>Pteriomorphia</taxon>
        <taxon>Mytilida</taxon>
        <taxon>Mytiloidea</taxon>
        <taxon>Mytilidae</taxon>
        <taxon>Mytilinae</taxon>
        <taxon>Mytilus</taxon>
    </lineage>
</organism>
<name>A0A8B6E3V7_MYTGA</name>
<dbReference type="EMBL" id="UYJE01004402">
    <property type="protein sequence ID" value="VDI27765.1"/>
    <property type="molecule type" value="Genomic_DNA"/>
</dbReference>
<evidence type="ECO:0000313" key="4">
    <source>
        <dbReference type="EMBL" id="VDI27765.1"/>
    </source>
</evidence>
<dbReference type="AlphaFoldDB" id="A0A8B6E3V7"/>
<reference evidence="4" key="1">
    <citation type="submission" date="2018-11" db="EMBL/GenBank/DDBJ databases">
        <authorList>
            <person name="Alioto T."/>
            <person name="Alioto T."/>
        </authorList>
    </citation>
    <scope>NUCLEOTIDE SEQUENCE</scope>
</reference>
<gene>
    <name evidence="4" type="ORF">MGAL_10B008710</name>
</gene>
<dbReference type="Gene3D" id="3.40.50.300">
    <property type="entry name" value="P-loop containing nucleotide triphosphate hydrolases"/>
    <property type="match status" value="1"/>
</dbReference>
<dbReference type="InterPro" id="IPR003498">
    <property type="entry name" value="DNA_pack_C"/>
</dbReference>
<keyword evidence="1" id="KW-1133">Transmembrane helix</keyword>
<evidence type="ECO:0000256" key="1">
    <source>
        <dbReference type="SAM" id="Phobius"/>
    </source>
</evidence>
<evidence type="ECO:0000259" key="3">
    <source>
        <dbReference type="Pfam" id="PF02500"/>
    </source>
</evidence>
<comment type="caution">
    <text evidence="4">The sequence shown here is derived from an EMBL/GenBank/DDBJ whole genome shotgun (WGS) entry which is preliminary data.</text>
</comment>
<feature type="domain" description="Probable DNA packing protein N-terminal" evidence="3">
    <location>
        <begin position="110"/>
        <end position="292"/>
    </location>
</feature>
<dbReference type="Proteomes" id="UP000596742">
    <property type="component" value="Unassembled WGS sequence"/>
</dbReference>
<evidence type="ECO:0008006" key="6">
    <source>
        <dbReference type="Google" id="ProtNLM"/>
    </source>
</evidence>
<evidence type="ECO:0000259" key="2">
    <source>
        <dbReference type="Pfam" id="PF02499"/>
    </source>
</evidence>
<feature type="transmembrane region" description="Helical" evidence="1">
    <location>
        <begin position="160"/>
        <end position="184"/>
    </location>
</feature>
<dbReference type="Gene3D" id="3.30.420.320">
    <property type="match status" value="1"/>
</dbReference>
<feature type="domain" description="Probable DNA packing protein C-terminal" evidence="2">
    <location>
        <begin position="321"/>
        <end position="666"/>
    </location>
</feature>
<protein>
    <recommendedName>
        <fullName evidence="6">Terminase large subunit</fullName>
    </recommendedName>
</protein>
<dbReference type="InterPro" id="IPR027417">
    <property type="entry name" value="P-loop_NTPase"/>
</dbReference>
<keyword evidence="5" id="KW-1185">Reference proteome</keyword>
<dbReference type="Pfam" id="PF02500">
    <property type="entry name" value="DNA_pack_N"/>
    <property type="match status" value="1"/>
</dbReference>
<keyword evidence="1" id="KW-0472">Membrane</keyword>
<keyword evidence="1" id="KW-0812">Transmembrane</keyword>
<dbReference type="Pfam" id="PF02499">
    <property type="entry name" value="DNA_pack_C"/>
    <property type="match status" value="1"/>
</dbReference>
<accession>A0A8B6E3V7</accession>